<feature type="domain" description="B box-type" evidence="3">
    <location>
        <begin position="3"/>
        <end position="53"/>
    </location>
</feature>
<organism evidence="4 5">
    <name type="scientific">Mytilus coruscus</name>
    <name type="common">Sea mussel</name>
    <dbReference type="NCBI Taxonomy" id="42192"/>
    <lineage>
        <taxon>Eukaryota</taxon>
        <taxon>Metazoa</taxon>
        <taxon>Spiralia</taxon>
        <taxon>Lophotrochozoa</taxon>
        <taxon>Mollusca</taxon>
        <taxon>Bivalvia</taxon>
        <taxon>Autobranchia</taxon>
        <taxon>Pteriomorphia</taxon>
        <taxon>Mytilida</taxon>
        <taxon>Mytiloidea</taxon>
        <taxon>Mytilidae</taxon>
        <taxon>Mytilinae</taxon>
        <taxon>Mytilus</taxon>
    </lineage>
</organism>
<proteinExistence type="predicted"/>
<name>A0A6J8E7T1_MYTCO</name>
<keyword evidence="2" id="KW-0175">Coiled coil</keyword>
<dbReference type="CDD" id="cd19757">
    <property type="entry name" value="Bbox1"/>
    <property type="match status" value="1"/>
</dbReference>
<evidence type="ECO:0000313" key="5">
    <source>
        <dbReference type="Proteomes" id="UP000507470"/>
    </source>
</evidence>
<dbReference type="Pfam" id="PF22586">
    <property type="entry name" value="ANCHR-like_BBOX"/>
    <property type="match status" value="1"/>
</dbReference>
<reference evidence="4 5" key="1">
    <citation type="submission" date="2020-06" db="EMBL/GenBank/DDBJ databases">
        <authorList>
            <person name="Li R."/>
            <person name="Bekaert M."/>
        </authorList>
    </citation>
    <scope>NUCLEOTIDE SEQUENCE [LARGE SCALE GENOMIC DNA]</scope>
    <source>
        <strain evidence="5">wild</strain>
    </source>
</reference>
<keyword evidence="5" id="KW-1185">Reference proteome</keyword>
<dbReference type="PANTHER" id="PTHR25462:SF296">
    <property type="entry name" value="MEIOTIC P26, ISOFORM F"/>
    <property type="match status" value="1"/>
</dbReference>
<evidence type="ECO:0000313" key="4">
    <source>
        <dbReference type="EMBL" id="CAC5416470.1"/>
    </source>
</evidence>
<dbReference type="AlphaFoldDB" id="A0A6J8E7T1"/>
<accession>A0A6J8E7T1</accession>
<keyword evidence="1" id="KW-0862">Zinc</keyword>
<keyword evidence="1" id="KW-0479">Metal-binding</keyword>
<dbReference type="PROSITE" id="PS50119">
    <property type="entry name" value="ZF_BBOX"/>
    <property type="match status" value="1"/>
</dbReference>
<dbReference type="InterPro" id="IPR047153">
    <property type="entry name" value="TRIM45/56/19-like"/>
</dbReference>
<dbReference type="Gene3D" id="3.30.160.60">
    <property type="entry name" value="Classic Zinc Finger"/>
    <property type="match status" value="1"/>
</dbReference>
<protein>
    <submittedName>
        <fullName evidence="4">TRIM29</fullName>
    </submittedName>
</protein>
<dbReference type="Proteomes" id="UP000507470">
    <property type="component" value="Unassembled WGS sequence"/>
</dbReference>
<keyword evidence="1" id="KW-0863">Zinc-finger</keyword>
<dbReference type="EMBL" id="CACVKT020008653">
    <property type="protein sequence ID" value="CAC5416470.1"/>
    <property type="molecule type" value="Genomic_DNA"/>
</dbReference>
<dbReference type="PANTHER" id="PTHR25462">
    <property type="entry name" value="BONUS, ISOFORM C-RELATED"/>
    <property type="match status" value="1"/>
</dbReference>
<dbReference type="OrthoDB" id="6124177at2759"/>
<sequence length="206" mass="23964">MSSKLTVCGVCDYRNSSIPSVVWCSECDEGLCEGCKEHHVSSKASRDHIIVLIPEYQKLPSNILEITQKCPIHDAKYVIFCKKHDCPCYSRCVVETHNDCKDLNAIDDVIKNVKLSNAFLDLEQILTELSENLQRIRRQENIRSLTENKKNIEKEVQQTRVLINNHLDRLQERLMKELLTAEEKENKKISNLISSIQEREKEIHFR</sequence>
<evidence type="ECO:0000256" key="1">
    <source>
        <dbReference type="PROSITE-ProRule" id="PRU00024"/>
    </source>
</evidence>
<evidence type="ECO:0000259" key="3">
    <source>
        <dbReference type="PROSITE" id="PS50119"/>
    </source>
</evidence>
<gene>
    <name evidence="4" type="ORF">MCOR_49081</name>
</gene>
<dbReference type="GO" id="GO:0008270">
    <property type="term" value="F:zinc ion binding"/>
    <property type="evidence" value="ECO:0007669"/>
    <property type="project" value="UniProtKB-KW"/>
</dbReference>
<evidence type="ECO:0000256" key="2">
    <source>
        <dbReference type="SAM" id="Coils"/>
    </source>
</evidence>
<dbReference type="InterPro" id="IPR000315">
    <property type="entry name" value="Znf_B-box"/>
</dbReference>
<feature type="coiled-coil region" evidence="2">
    <location>
        <begin position="119"/>
        <end position="199"/>
    </location>
</feature>